<dbReference type="NCBIfam" id="TIGR01361">
    <property type="entry name" value="DAHP_synth_Bsub"/>
    <property type="match status" value="1"/>
</dbReference>
<dbReference type="Pfam" id="PF00793">
    <property type="entry name" value="DAHP_synth_1"/>
    <property type="match status" value="1"/>
</dbReference>
<feature type="domain" description="DAHP synthetase I/KDSA" evidence="2">
    <location>
        <begin position="2"/>
        <end position="194"/>
    </location>
</feature>
<accession>T0YAQ7</accession>
<dbReference type="InterPro" id="IPR052899">
    <property type="entry name" value="Class-I_DAHP_synthase"/>
</dbReference>
<evidence type="ECO:0000313" key="3">
    <source>
        <dbReference type="EMBL" id="EQD32306.1"/>
    </source>
</evidence>
<dbReference type="GO" id="GO:0016832">
    <property type="term" value="F:aldehyde-lyase activity"/>
    <property type="evidence" value="ECO:0007669"/>
    <property type="project" value="InterPro"/>
</dbReference>
<keyword evidence="1" id="KW-0808">Transferase</keyword>
<comment type="caution">
    <text evidence="3">The sequence shown here is derived from an EMBL/GenBank/DDBJ whole genome shotgun (WGS) entry which is preliminary data.</text>
</comment>
<dbReference type="SUPFAM" id="SSF51569">
    <property type="entry name" value="Aldolase"/>
    <property type="match status" value="1"/>
</dbReference>
<dbReference type="GO" id="GO:0009073">
    <property type="term" value="P:aromatic amino acid family biosynthetic process"/>
    <property type="evidence" value="ECO:0007669"/>
    <property type="project" value="InterPro"/>
</dbReference>
<feature type="non-terminal residue" evidence="3">
    <location>
        <position position="195"/>
    </location>
</feature>
<dbReference type="PANTHER" id="PTHR43018">
    <property type="entry name" value="PHOSPHO-2-DEHYDRO-3-DEOXYHEPTONATE ALDOLASE"/>
    <property type="match status" value="1"/>
</dbReference>
<name>T0YAQ7_9ZZZZ</name>
<dbReference type="InterPro" id="IPR006268">
    <property type="entry name" value="DAHP_syn_2"/>
</dbReference>
<proteinExistence type="predicted"/>
<protein>
    <submittedName>
        <fullName evidence="3">Phospho-2-dehydro-3-deoxyheptonate aldolase</fullName>
    </submittedName>
</protein>
<dbReference type="EMBL" id="AUZZ01009866">
    <property type="protein sequence ID" value="EQD32306.1"/>
    <property type="molecule type" value="Genomic_DNA"/>
</dbReference>
<sequence length="195" mass="21277">MLRGGAFKPRTSPDSFQGLGTNGLELLKQAKEETGLAIVTELLDPGDLDDLLTVTDIIQIGSRNSQNFPMLRKVGRTGKPVLFKRGFGNTIDEFLNAAKYITREGNNKVILAERGIRTFEPSTRFTLEISAVPVIQERVDLPVIVDPSHPAGIARYVAPLSRAAVAVGSDGLMIEVHPDPPRAKSDSQQQLDFNQ</sequence>
<dbReference type="AlphaFoldDB" id="T0YAQ7"/>
<evidence type="ECO:0000259" key="2">
    <source>
        <dbReference type="Pfam" id="PF00793"/>
    </source>
</evidence>
<dbReference type="PANTHER" id="PTHR43018:SF2">
    <property type="entry name" value="PHOSPHO-2-DEHYDRO-3-DEOXYHEPTONATE ALDOLASE"/>
    <property type="match status" value="1"/>
</dbReference>
<dbReference type="GO" id="GO:0016740">
    <property type="term" value="F:transferase activity"/>
    <property type="evidence" value="ECO:0007669"/>
    <property type="project" value="UniProtKB-KW"/>
</dbReference>
<reference evidence="3" key="2">
    <citation type="journal article" date="2014" name="ISME J.">
        <title>Microbial stratification in low pH oxic and suboxic macroscopic growths along an acid mine drainage.</title>
        <authorList>
            <person name="Mendez-Garcia C."/>
            <person name="Mesa V."/>
            <person name="Sprenger R.R."/>
            <person name="Richter M."/>
            <person name="Diez M.S."/>
            <person name="Solano J."/>
            <person name="Bargiela R."/>
            <person name="Golyshina O.V."/>
            <person name="Manteca A."/>
            <person name="Ramos J.L."/>
            <person name="Gallego J.R."/>
            <person name="Llorente I."/>
            <person name="Martins Dos Santos V.A."/>
            <person name="Jensen O.N."/>
            <person name="Pelaez A.I."/>
            <person name="Sanchez J."/>
            <person name="Ferrer M."/>
        </authorList>
    </citation>
    <scope>NUCLEOTIDE SEQUENCE</scope>
</reference>
<reference evidence="3" key="1">
    <citation type="submission" date="2013-08" db="EMBL/GenBank/DDBJ databases">
        <authorList>
            <person name="Mendez C."/>
            <person name="Richter M."/>
            <person name="Ferrer M."/>
            <person name="Sanchez J."/>
        </authorList>
    </citation>
    <scope>NUCLEOTIDE SEQUENCE</scope>
</reference>
<dbReference type="InterPro" id="IPR013785">
    <property type="entry name" value="Aldolase_TIM"/>
</dbReference>
<evidence type="ECO:0000256" key="1">
    <source>
        <dbReference type="ARBA" id="ARBA00022679"/>
    </source>
</evidence>
<dbReference type="Gene3D" id="3.20.20.70">
    <property type="entry name" value="Aldolase class I"/>
    <property type="match status" value="1"/>
</dbReference>
<organism evidence="3">
    <name type="scientific">mine drainage metagenome</name>
    <dbReference type="NCBI Taxonomy" id="410659"/>
    <lineage>
        <taxon>unclassified sequences</taxon>
        <taxon>metagenomes</taxon>
        <taxon>ecological metagenomes</taxon>
    </lineage>
</organism>
<gene>
    <name evidence="3" type="ORF">B2A_13628</name>
</gene>
<dbReference type="InterPro" id="IPR006218">
    <property type="entry name" value="DAHP1/KDSA"/>
</dbReference>